<dbReference type="SMART" id="SM00382">
    <property type="entry name" value="AAA"/>
    <property type="match status" value="1"/>
</dbReference>
<dbReference type="InterPro" id="IPR003593">
    <property type="entry name" value="AAA+_ATPase"/>
</dbReference>
<dbReference type="InterPro" id="IPR017871">
    <property type="entry name" value="ABC_transporter-like_CS"/>
</dbReference>
<sequence length="479" mass="54552">MKGKKYKMENQPQNIISNTALAAPDATLKLTAQLPPNVVIKDLNVIYNQGKLNEIRALDGVSLEIFPQEYVIIFGPSGCGKSTLLYSIAGLQKPTSGRVLVDQEDIGAYNNRQTAWFHRQKIGMIFQSFYLISSLNILENICLPKIFAGQMIKDIKAGAIELLKRYNILEQAAKFPAELSGGQKQRVAVIRSLINNPEIILADEPVGNLDSKSAHVVMTIFRELNEVEKKTVILVTHDPIHLQYGNKIVHMIDGKIVRIELKHKRDPDVDSYIFREGKVREDLVQRSYVGGEYIPTSLRLLMRSFKGLSSDRIGNLLVPFKAQQIFSHLFFSMTNDQIEKAVKKLESFLYFKDSFHNFFEQLDLPIEEGGAGWDKRLAKRFSDNAKQLVYQAGKIDFANKEQSAWELAGYVNSRLELKLDEATLNKLSKIIFDRLGNHIGRDEFKKLLDLPIKERGLGFNRRVVEKISKEIELLLLLRY</sequence>
<dbReference type="PROSITE" id="PS00211">
    <property type="entry name" value="ABC_TRANSPORTER_1"/>
    <property type="match status" value="1"/>
</dbReference>
<organism evidence="5 6">
    <name type="scientific">Candidatus Falkowbacteria bacterium RIFCSPHIGHO2_02_FULL_42_9</name>
    <dbReference type="NCBI Taxonomy" id="1797986"/>
    <lineage>
        <taxon>Bacteria</taxon>
        <taxon>Candidatus Falkowiibacteriota</taxon>
    </lineage>
</organism>
<dbReference type="CDD" id="cd03255">
    <property type="entry name" value="ABC_MJ0796_LolCDE_FtsE"/>
    <property type="match status" value="1"/>
</dbReference>
<dbReference type="PROSITE" id="PS50893">
    <property type="entry name" value="ABC_TRANSPORTER_2"/>
    <property type="match status" value="1"/>
</dbReference>
<protein>
    <recommendedName>
        <fullName evidence="4">ABC transporter domain-containing protein</fullName>
    </recommendedName>
</protein>
<dbReference type="Gene3D" id="3.40.50.300">
    <property type="entry name" value="P-loop containing nucleotide triphosphate hydrolases"/>
    <property type="match status" value="1"/>
</dbReference>
<comment type="caution">
    <text evidence="5">The sequence shown here is derived from an EMBL/GenBank/DDBJ whole genome shotgun (WGS) entry which is preliminary data.</text>
</comment>
<evidence type="ECO:0000256" key="3">
    <source>
        <dbReference type="ARBA" id="ARBA00022840"/>
    </source>
</evidence>
<dbReference type="SUPFAM" id="SSF52540">
    <property type="entry name" value="P-loop containing nucleoside triphosphate hydrolases"/>
    <property type="match status" value="1"/>
</dbReference>
<gene>
    <name evidence="5" type="ORF">A3D45_02915</name>
</gene>
<evidence type="ECO:0000313" key="6">
    <source>
        <dbReference type="Proteomes" id="UP000176877"/>
    </source>
</evidence>
<dbReference type="AlphaFoldDB" id="A0A1F5S8H7"/>
<evidence type="ECO:0000256" key="2">
    <source>
        <dbReference type="ARBA" id="ARBA00022741"/>
    </source>
</evidence>
<reference evidence="5 6" key="1">
    <citation type="journal article" date="2016" name="Nat. Commun.">
        <title>Thousands of microbial genomes shed light on interconnected biogeochemical processes in an aquifer system.</title>
        <authorList>
            <person name="Anantharaman K."/>
            <person name="Brown C.T."/>
            <person name="Hug L.A."/>
            <person name="Sharon I."/>
            <person name="Castelle C.J."/>
            <person name="Probst A.J."/>
            <person name="Thomas B.C."/>
            <person name="Singh A."/>
            <person name="Wilkins M.J."/>
            <person name="Karaoz U."/>
            <person name="Brodie E.L."/>
            <person name="Williams K.H."/>
            <person name="Hubbard S.S."/>
            <person name="Banfield J.F."/>
        </authorList>
    </citation>
    <scope>NUCLEOTIDE SEQUENCE [LARGE SCALE GENOMIC DNA]</scope>
</reference>
<keyword evidence="1" id="KW-0813">Transport</keyword>
<dbReference type="InterPro" id="IPR017911">
    <property type="entry name" value="MacB-like_ATP-bd"/>
</dbReference>
<evidence type="ECO:0000313" key="5">
    <source>
        <dbReference type="EMBL" id="OGF22862.1"/>
    </source>
</evidence>
<dbReference type="GO" id="GO:0022857">
    <property type="term" value="F:transmembrane transporter activity"/>
    <property type="evidence" value="ECO:0007669"/>
    <property type="project" value="TreeGrafter"/>
</dbReference>
<dbReference type="PANTHER" id="PTHR24220">
    <property type="entry name" value="IMPORT ATP-BINDING PROTEIN"/>
    <property type="match status" value="1"/>
</dbReference>
<keyword evidence="3" id="KW-0067">ATP-binding</keyword>
<proteinExistence type="predicted"/>
<dbReference type="GO" id="GO:0005524">
    <property type="term" value="F:ATP binding"/>
    <property type="evidence" value="ECO:0007669"/>
    <property type="project" value="UniProtKB-KW"/>
</dbReference>
<evidence type="ECO:0000259" key="4">
    <source>
        <dbReference type="PROSITE" id="PS50893"/>
    </source>
</evidence>
<feature type="domain" description="ABC transporter" evidence="4">
    <location>
        <begin position="40"/>
        <end position="278"/>
    </location>
</feature>
<dbReference type="InterPro" id="IPR003439">
    <property type="entry name" value="ABC_transporter-like_ATP-bd"/>
</dbReference>
<dbReference type="Proteomes" id="UP000176877">
    <property type="component" value="Unassembled WGS sequence"/>
</dbReference>
<dbReference type="GO" id="GO:0005886">
    <property type="term" value="C:plasma membrane"/>
    <property type="evidence" value="ECO:0007669"/>
    <property type="project" value="TreeGrafter"/>
</dbReference>
<dbReference type="InterPro" id="IPR027417">
    <property type="entry name" value="P-loop_NTPase"/>
</dbReference>
<name>A0A1F5S8H7_9BACT</name>
<evidence type="ECO:0000256" key="1">
    <source>
        <dbReference type="ARBA" id="ARBA00022448"/>
    </source>
</evidence>
<dbReference type="Pfam" id="PF00005">
    <property type="entry name" value="ABC_tran"/>
    <property type="match status" value="1"/>
</dbReference>
<dbReference type="InterPro" id="IPR015854">
    <property type="entry name" value="ABC_transpr_LolD-like"/>
</dbReference>
<keyword evidence="2" id="KW-0547">Nucleotide-binding</keyword>
<dbReference type="GO" id="GO:0016887">
    <property type="term" value="F:ATP hydrolysis activity"/>
    <property type="evidence" value="ECO:0007669"/>
    <property type="project" value="InterPro"/>
</dbReference>
<accession>A0A1F5S8H7</accession>
<dbReference type="EMBL" id="MFFT01000034">
    <property type="protein sequence ID" value="OGF22862.1"/>
    <property type="molecule type" value="Genomic_DNA"/>
</dbReference>